<accession>C4WQW6</accession>
<gene>
    <name evidence="3" type="ORF">OINT_2001866</name>
</gene>
<evidence type="ECO:0000313" key="4">
    <source>
        <dbReference type="Proteomes" id="UP000004386"/>
    </source>
</evidence>
<dbReference type="Pfam" id="PF07364">
    <property type="entry name" value="DUF1485"/>
    <property type="match status" value="1"/>
</dbReference>
<dbReference type="EMBL" id="ACQA01000002">
    <property type="protein sequence ID" value="EEQ94625.1"/>
    <property type="molecule type" value="Genomic_DNA"/>
</dbReference>
<sequence>MLTACGIVRSAISFRPTQSGLRRQKKGPSVSYRVAIIELINESNTFTQNRTSISDFRASHYFKGDEIPANFRGTGSEVGGAIKVADEKSWTPVYITAAHAEPNGPVLETARQEITGECLRRLKEAGPFDGIFVALHGAMVTETDQDGDSQFLREIRSVVGYAVPIAITLDLHANIFDELADLAQIAVSFRTYPHIDMSEVGVEACSLLDQAMKGEIEPALAIGRPPMLLGCDDGRTTDNGPMCRLLESAYGEMQQPGILNVAVNAGFTDADVWAAGPSVIVTFDCKRVSRQTACDVADKMCDEIWAYKDQWSQPIPLDECIRQLKEARGAEGTIVVADFSDNPGSGAYSDCTALIAAMLQAGVTNAAAGAILDPEAVAEIAAKAIGETVTVTIGGKSDPSVGGGPLTVTGRVMSVSDGAFVFEGPMFTGLPGTTGKAVCLRVEGIDIMIVSERMQMLDQNIFRIVGIEPKEKSILAVKSMQHFKGAFGAIATQILVTDAGGLSSPDLSRRTYARVRRPIFPLDTLPDQHH</sequence>
<dbReference type="Proteomes" id="UP000004386">
    <property type="component" value="Unassembled WGS sequence"/>
</dbReference>
<feature type="domain" description="Microcystin LR degradation protein MlrC C-terminal" evidence="1">
    <location>
        <begin position="336"/>
        <end position="514"/>
    </location>
</feature>
<feature type="domain" description="Microcystin LR degradation protein MlrC N-terminal" evidence="2">
    <location>
        <begin position="33"/>
        <end position="323"/>
    </location>
</feature>
<dbReference type="Pfam" id="PF07171">
    <property type="entry name" value="MlrC_C"/>
    <property type="match status" value="1"/>
</dbReference>
<proteinExistence type="predicted"/>
<evidence type="ECO:0000259" key="1">
    <source>
        <dbReference type="Pfam" id="PF07171"/>
    </source>
</evidence>
<dbReference type="InterPro" id="IPR010799">
    <property type="entry name" value="MlrC_C"/>
</dbReference>
<protein>
    <submittedName>
        <fullName evidence="3">MlrC domain-containing protein</fullName>
    </submittedName>
</protein>
<evidence type="ECO:0000259" key="2">
    <source>
        <dbReference type="Pfam" id="PF07364"/>
    </source>
</evidence>
<comment type="caution">
    <text evidence="3">The sequence shown here is derived from an EMBL/GenBank/DDBJ whole genome shotgun (WGS) entry which is preliminary data.</text>
</comment>
<evidence type="ECO:0000313" key="3">
    <source>
        <dbReference type="EMBL" id="EEQ94625.1"/>
    </source>
</evidence>
<name>C4WQW6_9HYPH</name>
<organism evidence="3 4">
    <name type="scientific">Brucella intermedia LMG 3301</name>
    <dbReference type="NCBI Taxonomy" id="641118"/>
    <lineage>
        <taxon>Bacteria</taxon>
        <taxon>Pseudomonadati</taxon>
        <taxon>Pseudomonadota</taxon>
        <taxon>Alphaproteobacteria</taxon>
        <taxon>Hyphomicrobiales</taxon>
        <taxon>Brucellaceae</taxon>
        <taxon>Brucella/Ochrobactrum group</taxon>
        <taxon>Brucella</taxon>
    </lineage>
</organism>
<dbReference type="InterPro" id="IPR009197">
    <property type="entry name" value="MlrC"/>
</dbReference>
<dbReference type="HOGENOM" id="CLU_028172_1_0_5"/>
<reference evidence="3 4" key="1">
    <citation type="submission" date="2009-05" db="EMBL/GenBank/DDBJ databases">
        <authorList>
            <person name="Setubal J.C."/>
            <person name="Boyle S."/>
            <person name="Crasta O.R."/>
            <person name="Gillespie J.J."/>
            <person name="Kenyon R.W."/>
            <person name="Lu J."/>
            <person name="Mane S."/>
            <person name="Nagrani S."/>
            <person name="Shallom J.M."/>
            <person name="Shallom S."/>
            <person name="Shukla M."/>
            <person name="Snyder E.E."/>
            <person name="Sobral B.W."/>
            <person name="Wattam A.R."/>
            <person name="Will R."/>
            <person name="Williams K."/>
            <person name="Yoo H."/>
            <person name="Munk C."/>
            <person name="Tapia R."/>
            <person name="Green L."/>
            <person name="Rogers Y."/>
            <person name="Detter J.C."/>
            <person name="Bruce D."/>
            <person name="Brettin T.S."/>
            <person name="Tsolis R."/>
        </authorList>
    </citation>
    <scope>NUCLEOTIDE SEQUENCE [LARGE SCALE GENOMIC DNA]</scope>
    <source>
        <strain evidence="3 4">LMG 3301</strain>
    </source>
</reference>
<dbReference type="InterPro" id="IPR015995">
    <property type="entry name" value="MlrC_N"/>
</dbReference>
<dbReference type="AlphaFoldDB" id="C4WQW6"/>
<dbReference type="PIRSF" id="PIRSF012702">
    <property type="entry name" value="UCP012702"/>
    <property type="match status" value="1"/>
</dbReference>